<keyword evidence="7 12" id="KW-0274">FAD</keyword>
<evidence type="ECO:0000256" key="10">
    <source>
        <dbReference type="NCBIfam" id="TIGR00551"/>
    </source>
</evidence>
<dbReference type="Gene3D" id="3.50.50.60">
    <property type="entry name" value="FAD/NAD(P)-binding domain"/>
    <property type="match status" value="1"/>
</dbReference>
<dbReference type="InterPro" id="IPR037099">
    <property type="entry name" value="Fum_R/Succ_DH_flav-like_C_sf"/>
</dbReference>
<dbReference type="SUPFAM" id="SSF56425">
    <property type="entry name" value="Succinate dehydrogenase/fumarate reductase flavoprotein, catalytic domain"/>
    <property type="match status" value="1"/>
</dbReference>
<sequence>MIKHDFLIIGSGLAGLTYALKVAKRFPEKKVAIVTKAAANESNTKYAQGGMAVVIDTVTDSYEQHIEDTLMAGDGLCDREIVEMVVREAPDRLKELLSWGAEFDKNNLGDFDLGREGGHSQNRILHHKDITGFELEETLLDQVAQCDNISLLSHHFAVDLITNHHIQEWKGREDNKCYGAYVLDEKTGKIETYLSKIVLLASGGIGQVYQNTTNPKVATGDGVAMAYRAKAQIQNMEFVQFHPTALYDTRPGQTFLISEAVRGFGALLRNRKGELFMGQYDERKELASRDIVSRAIDSELKKSGDDYVYLDCRHLDPIGFENHFPNILQKCKELGIDWKKDMIPVVPAAHYLCGGVVTNAFGQTQIANLYACGECACTGLHGANRLASNSLLEALIFAHHCYEKSCEEVESVEENAKVPDWSEEGTTNPKELILITHNKKEVQAIMSNYVGIVRSDERLNRASNRLKVLYEETEDLYKKTKISPQLSELRNLITIAYLIVKQSQARTENRGGFYKEA</sequence>
<dbReference type="InterPro" id="IPR036188">
    <property type="entry name" value="FAD/NAD-bd_sf"/>
</dbReference>
<keyword evidence="17" id="KW-1185">Reference proteome</keyword>
<proteinExistence type="inferred from homology"/>
<feature type="active site" description="Proton acceptor" evidence="11">
    <location>
        <position position="289"/>
    </location>
</feature>
<dbReference type="AlphaFoldDB" id="A0A1W2GBB4"/>
<evidence type="ECO:0000256" key="6">
    <source>
        <dbReference type="ARBA" id="ARBA00022642"/>
    </source>
</evidence>
<dbReference type="InterPro" id="IPR005288">
    <property type="entry name" value="NadB"/>
</dbReference>
<dbReference type="RefSeq" id="WP_084372315.1">
    <property type="nucleotide sequence ID" value="NZ_FWYF01000002.1"/>
</dbReference>
<evidence type="ECO:0000313" key="16">
    <source>
        <dbReference type="EMBL" id="SMD33913.1"/>
    </source>
</evidence>
<dbReference type="InterPro" id="IPR027477">
    <property type="entry name" value="Succ_DH/fumarate_Rdtase_cat_sf"/>
</dbReference>
<dbReference type="SUPFAM" id="SSF46977">
    <property type="entry name" value="Succinate dehydrogenase/fumarate reductase flavoprotein C-terminal domain"/>
    <property type="match status" value="1"/>
</dbReference>
<dbReference type="GO" id="GO:0008734">
    <property type="term" value="F:L-aspartate oxidase activity"/>
    <property type="evidence" value="ECO:0007669"/>
    <property type="project" value="UniProtKB-UniRule"/>
</dbReference>
<dbReference type="PRINTS" id="PR00368">
    <property type="entry name" value="FADPNR"/>
</dbReference>
<keyword evidence="5 12" id="KW-0285">Flavoprotein</keyword>
<reference evidence="16 17" key="1">
    <citation type="submission" date="2017-04" db="EMBL/GenBank/DDBJ databases">
        <authorList>
            <person name="Afonso C.L."/>
            <person name="Miller P.J."/>
            <person name="Scott M.A."/>
            <person name="Spackman E."/>
            <person name="Goraichik I."/>
            <person name="Dimitrov K.M."/>
            <person name="Suarez D.L."/>
            <person name="Swayne D.E."/>
        </authorList>
    </citation>
    <scope>NUCLEOTIDE SEQUENCE [LARGE SCALE GENOMIC DNA]</scope>
    <source>
        <strain evidence="16 17">DSM 26133</strain>
    </source>
</reference>
<dbReference type="PANTHER" id="PTHR42716">
    <property type="entry name" value="L-ASPARTATE OXIDASE"/>
    <property type="match status" value="1"/>
</dbReference>
<dbReference type="InterPro" id="IPR003953">
    <property type="entry name" value="FAD-dep_OxRdtase_2_FAD-bd"/>
</dbReference>
<evidence type="ECO:0000259" key="15">
    <source>
        <dbReference type="Pfam" id="PF02910"/>
    </source>
</evidence>
<evidence type="ECO:0000256" key="7">
    <source>
        <dbReference type="ARBA" id="ARBA00022827"/>
    </source>
</evidence>
<dbReference type="EMBL" id="FWYF01000002">
    <property type="protein sequence ID" value="SMD33913.1"/>
    <property type="molecule type" value="Genomic_DNA"/>
</dbReference>
<keyword evidence="13" id="KW-0175">Coiled coil</keyword>
<dbReference type="STRING" id="692418.SAMN04488029_1734"/>
<evidence type="ECO:0000259" key="14">
    <source>
        <dbReference type="Pfam" id="PF00890"/>
    </source>
</evidence>
<evidence type="ECO:0000256" key="13">
    <source>
        <dbReference type="SAM" id="Coils"/>
    </source>
</evidence>
<comment type="similarity">
    <text evidence="3 12">Belongs to the FAD-dependent oxidoreductase 2 family. NadB subfamily.</text>
</comment>
<evidence type="ECO:0000256" key="4">
    <source>
        <dbReference type="ARBA" id="ARBA00012173"/>
    </source>
</evidence>
<evidence type="ECO:0000256" key="5">
    <source>
        <dbReference type="ARBA" id="ARBA00022630"/>
    </source>
</evidence>
<dbReference type="FunFam" id="3.90.700.10:FF:000002">
    <property type="entry name" value="L-aspartate oxidase"/>
    <property type="match status" value="1"/>
</dbReference>
<evidence type="ECO:0000256" key="2">
    <source>
        <dbReference type="ARBA" id="ARBA00004950"/>
    </source>
</evidence>
<evidence type="ECO:0000313" key="17">
    <source>
        <dbReference type="Proteomes" id="UP000192472"/>
    </source>
</evidence>
<protein>
    <recommendedName>
        <fullName evidence="4 10">L-aspartate oxidase</fullName>
        <ecNumber evidence="4 10">1.4.3.16</ecNumber>
    </recommendedName>
</protein>
<evidence type="ECO:0000256" key="12">
    <source>
        <dbReference type="RuleBase" id="RU362049"/>
    </source>
</evidence>
<feature type="domain" description="Fumarate reductase/succinate dehydrogenase flavoprotein-like C-terminal" evidence="15">
    <location>
        <begin position="440"/>
        <end position="516"/>
    </location>
</feature>
<dbReference type="SUPFAM" id="SSF51905">
    <property type="entry name" value="FAD/NAD(P)-binding domain"/>
    <property type="match status" value="1"/>
</dbReference>
<evidence type="ECO:0000256" key="9">
    <source>
        <dbReference type="ARBA" id="ARBA00048305"/>
    </source>
</evidence>
<keyword evidence="8 12" id="KW-0560">Oxidoreductase</keyword>
<dbReference type="EC" id="1.4.3.16" evidence="4 10"/>
<comment type="subcellular location">
    <subcellularLocation>
        <location evidence="12">Cytoplasm</location>
    </subcellularLocation>
</comment>
<comment type="catalytic activity">
    <reaction evidence="9">
        <text>L-aspartate + O2 = iminosuccinate + H2O2</text>
        <dbReference type="Rhea" id="RHEA:25876"/>
        <dbReference type="ChEBI" id="CHEBI:15379"/>
        <dbReference type="ChEBI" id="CHEBI:16240"/>
        <dbReference type="ChEBI" id="CHEBI:29991"/>
        <dbReference type="ChEBI" id="CHEBI:77875"/>
        <dbReference type="EC" id="1.4.3.16"/>
    </reaction>
    <physiologicalReaction direction="left-to-right" evidence="9">
        <dbReference type="Rhea" id="RHEA:25877"/>
    </physiologicalReaction>
</comment>
<dbReference type="Gene3D" id="3.90.700.10">
    <property type="entry name" value="Succinate dehydrogenase/fumarate reductase flavoprotein, catalytic domain"/>
    <property type="match status" value="1"/>
</dbReference>
<dbReference type="UniPathway" id="UPA00253">
    <property type="reaction ID" value="UER00326"/>
</dbReference>
<dbReference type="Proteomes" id="UP000192472">
    <property type="component" value="Unassembled WGS sequence"/>
</dbReference>
<evidence type="ECO:0000256" key="8">
    <source>
        <dbReference type="ARBA" id="ARBA00023002"/>
    </source>
</evidence>
<dbReference type="Pfam" id="PF00890">
    <property type="entry name" value="FAD_binding_2"/>
    <property type="match status" value="1"/>
</dbReference>
<dbReference type="NCBIfam" id="TIGR00551">
    <property type="entry name" value="nadB"/>
    <property type="match status" value="1"/>
</dbReference>
<comment type="pathway">
    <text evidence="2 12">Cofactor biosynthesis; NAD(+) biosynthesis; iminoaspartate from L-aspartate (oxidase route): step 1/1.</text>
</comment>
<dbReference type="InterPro" id="IPR015939">
    <property type="entry name" value="Fum_Rdtase/Succ_DH_flav-like_C"/>
</dbReference>
<feature type="coiled-coil region" evidence="13">
    <location>
        <begin position="452"/>
        <end position="479"/>
    </location>
</feature>
<accession>A0A1W2GBB4</accession>
<dbReference type="PIRSF" id="PIRSF000171">
    <property type="entry name" value="SDHA_APRA_LASPO"/>
    <property type="match status" value="1"/>
</dbReference>
<dbReference type="Pfam" id="PF02910">
    <property type="entry name" value="Succ_DH_flav_C"/>
    <property type="match status" value="1"/>
</dbReference>
<comment type="function">
    <text evidence="12">Catalyzes the oxidation of L-aspartate to iminoaspartate.</text>
</comment>
<name>A0A1W2GBB4_REIFA</name>
<comment type="cofactor">
    <cofactor evidence="1 12">
        <name>FAD</name>
        <dbReference type="ChEBI" id="CHEBI:57692"/>
    </cofactor>
</comment>
<dbReference type="PANTHER" id="PTHR42716:SF2">
    <property type="entry name" value="L-ASPARTATE OXIDASE, CHLOROPLASTIC"/>
    <property type="match status" value="1"/>
</dbReference>
<dbReference type="GO" id="GO:0009435">
    <property type="term" value="P:NAD+ biosynthetic process"/>
    <property type="evidence" value="ECO:0007669"/>
    <property type="project" value="UniProtKB-UniPathway"/>
</dbReference>
<evidence type="ECO:0000256" key="11">
    <source>
        <dbReference type="PIRSR" id="PIRSR000171-1"/>
    </source>
</evidence>
<feature type="domain" description="FAD-dependent oxidoreductase 2 FAD-binding" evidence="14">
    <location>
        <begin position="5"/>
        <end position="391"/>
    </location>
</feature>
<keyword evidence="6 12" id="KW-0662">Pyridine nucleotide biosynthesis</keyword>
<organism evidence="16 17">
    <name type="scientific">Reichenbachiella faecimaris</name>
    <dbReference type="NCBI Taxonomy" id="692418"/>
    <lineage>
        <taxon>Bacteria</taxon>
        <taxon>Pseudomonadati</taxon>
        <taxon>Bacteroidota</taxon>
        <taxon>Cytophagia</taxon>
        <taxon>Cytophagales</taxon>
        <taxon>Reichenbachiellaceae</taxon>
        <taxon>Reichenbachiella</taxon>
    </lineage>
</organism>
<dbReference type="GO" id="GO:0005737">
    <property type="term" value="C:cytoplasm"/>
    <property type="evidence" value="ECO:0007669"/>
    <property type="project" value="UniProtKB-SubCell"/>
</dbReference>
<dbReference type="OrthoDB" id="9806724at2"/>
<evidence type="ECO:0000256" key="3">
    <source>
        <dbReference type="ARBA" id="ARBA00008562"/>
    </source>
</evidence>
<gene>
    <name evidence="16" type="ORF">SAMN04488029_1734</name>
</gene>
<dbReference type="Gene3D" id="1.20.58.100">
    <property type="entry name" value="Fumarate reductase/succinate dehydrogenase flavoprotein-like, C-terminal domain"/>
    <property type="match status" value="1"/>
</dbReference>
<evidence type="ECO:0000256" key="1">
    <source>
        <dbReference type="ARBA" id="ARBA00001974"/>
    </source>
</evidence>